<reference evidence="1 2" key="1">
    <citation type="journal article" date="2023" name="Sci. Data">
        <title>Genome assembly of the Korean intertidal mud-creeper Batillaria attramentaria.</title>
        <authorList>
            <person name="Patra A.K."/>
            <person name="Ho P.T."/>
            <person name="Jun S."/>
            <person name="Lee S.J."/>
            <person name="Kim Y."/>
            <person name="Won Y.J."/>
        </authorList>
    </citation>
    <scope>NUCLEOTIDE SEQUENCE [LARGE SCALE GENOMIC DNA]</scope>
    <source>
        <strain evidence="1">Wonlab-2016</strain>
    </source>
</reference>
<organism evidence="1 2">
    <name type="scientific">Batillaria attramentaria</name>
    <dbReference type="NCBI Taxonomy" id="370345"/>
    <lineage>
        <taxon>Eukaryota</taxon>
        <taxon>Metazoa</taxon>
        <taxon>Spiralia</taxon>
        <taxon>Lophotrochozoa</taxon>
        <taxon>Mollusca</taxon>
        <taxon>Gastropoda</taxon>
        <taxon>Caenogastropoda</taxon>
        <taxon>Sorbeoconcha</taxon>
        <taxon>Cerithioidea</taxon>
        <taxon>Batillariidae</taxon>
        <taxon>Batillaria</taxon>
    </lineage>
</organism>
<proteinExistence type="predicted"/>
<evidence type="ECO:0000313" key="1">
    <source>
        <dbReference type="EMBL" id="KAK7505978.1"/>
    </source>
</evidence>
<dbReference type="AlphaFoldDB" id="A0ABD0M3P0"/>
<accession>A0ABD0M3P0</accession>
<dbReference type="Proteomes" id="UP001519460">
    <property type="component" value="Unassembled WGS sequence"/>
</dbReference>
<dbReference type="EMBL" id="JACVVK020000008">
    <property type="protein sequence ID" value="KAK7505978.1"/>
    <property type="molecule type" value="Genomic_DNA"/>
</dbReference>
<comment type="caution">
    <text evidence="1">The sequence shown here is derived from an EMBL/GenBank/DDBJ whole genome shotgun (WGS) entry which is preliminary data.</text>
</comment>
<sequence length="122" mass="13665">MIRVSFGLGTQCSTELTARTSMELSDHTSTAVVQLTPLRYRRLDYPDYPRPSKRTNTYYCSQYLLVSLSQSCAVFECSDVPVSGDLRALETAVNIRQLNAEYCHQLHLNLKPEVTASASQSV</sequence>
<evidence type="ECO:0000313" key="2">
    <source>
        <dbReference type="Proteomes" id="UP001519460"/>
    </source>
</evidence>
<name>A0ABD0M3P0_9CAEN</name>
<keyword evidence="2" id="KW-1185">Reference proteome</keyword>
<protein>
    <submittedName>
        <fullName evidence="1">Uncharacterized protein</fullName>
    </submittedName>
</protein>
<gene>
    <name evidence="1" type="ORF">BaRGS_00002700</name>
</gene>